<reference evidence="4" key="3">
    <citation type="submission" date="2025-04" db="UniProtKB">
        <authorList>
            <consortium name="RefSeq"/>
        </authorList>
    </citation>
    <scope>IDENTIFICATION</scope>
    <source>
        <strain evidence="4">CBS 304.34</strain>
    </source>
</reference>
<reference evidence="2 4" key="1">
    <citation type="journal article" date="2020" name="Stud. Mycol.">
        <title>101 Dothideomycetes genomes: a test case for predicting lifestyles and emergence of pathogens.</title>
        <authorList>
            <person name="Haridas S."/>
            <person name="Albert R."/>
            <person name="Binder M."/>
            <person name="Bloem J."/>
            <person name="Labutti K."/>
            <person name="Salamov A."/>
            <person name="Andreopoulos B."/>
            <person name="Baker S."/>
            <person name="Barry K."/>
            <person name="Bills G."/>
            <person name="Bluhm B."/>
            <person name="Cannon C."/>
            <person name="Castanera R."/>
            <person name="Culley D."/>
            <person name="Daum C."/>
            <person name="Ezra D."/>
            <person name="Gonzalez J."/>
            <person name="Henrissat B."/>
            <person name="Kuo A."/>
            <person name="Liang C."/>
            <person name="Lipzen A."/>
            <person name="Lutzoni F."/>
            <person name="Magnuson J."/>
            <person name="Mondo S."/>
            <person name="Nolan M."/>
            <person name="Ohm R."/>
            <person name="Pangilinan J."/>
            <person name="Park H.-J."/>
            <person name="Ramirez L."/>
            <person name="Alfaro M."/>
            <person name="Sun H."/>
            <person name="Tritt A."/>
            <person name="Yoshinaga Y."/>
            <person name="Zwiers L.-H."/>
            <person name="Turgeon B."/>
            <person name="Goodwin S."/>
            <person name="Spatafora J."/>
            <person name="Crous P."/>
            <person name="Grigoriev I."/>
        </authorList>
    </citation>
    <scope>NUCLEOTIDE SEQUENCE</scope>
    <source>
        <strain evidence="2 4">CBS 304.34</strain>
    </source>
</reference>
<evidence type="ECO:0000313" key="4">
    <source>
        <dbReference type="RefSeq" id="XP_033579002.1"/>
    </source>
</evidence>
<accession>A0A6A6YU18</accession>
<evidence type="ECO:0000313" key="2">
    <source>
        <dbReference type="EMBL" id="KAF2812038.1"/>
    </source>
</evidence>
<evidence type="ECO:0000256" key="1">
    <source>
        <dbReference type="SAM" id="SignalP"/>
    </source>
</evidence>
<dbReference type="AlphaFoldDB" id="A0A6A6YU18"/>
<keyword evidence="1" id="KW-0732">Signal</keyword>
<feature type="chain" id="PRO_5044629344" description="Carbohydrate binding domain-containing protein" evidence="1">
    <location>
        <begin position="21"/>
        <end position="340"/>
    </location>
</feature>
<protein>
    <recommendedName>
        <fullName evidence="5">Carbohydrate binding domain-containing protein</fullName>
    </recommendedName>
</protein>
<organism evidence="2">
    <name type="scientific">Mytilinidion resinicola</name>
    <dbReference type="NCBI Taxonomy" id="574789"/>
    <lineage>
        <taxon>Eukaryota</taxon>
        <taxon>Fungi</taxon>
        <taxon>Dikarya</taxon>
        <taxon>Ascomycota</taxon>
        <taxon>Pezizomycotina</taxon>
        <taxon>Dothideomycetes</taxon>
        <taxon>Pleosporomycetidae</taxon>
        <taxon>Mytilinidiales</taxon>
        <taxon>Mytilinidiaceae</taxon>
        <taxon>Mytilinidion</taxon>
    </lineage>
</organism>
<name>A0A6A6YU18_9PEZI</name>
<dbReference type="InterPro" id="IPR008979">
    <property type="entry name" value="Galactose-bd-like_sf"/>
</dbReference>
<gene>
    <name evidence="2 4" type="ORF">BDZ99DRAFT_474277</name>
</gene>
<dbReference type="Proteomes" id="UP000504636">
    <property type="component" value="Unplaced"/>
</dbReference>
<evidence type="ECO:0008006" key="5">
    <source>
        <dbReference type="Google" id="ProtNLM"/>
    </source>
</evidence>
<sequence>MLSKFTFAAAAFLSFSNAFALGPLPKRDSSSCHGYADGSTYTTGGKKFLLSTDVVKSTNNLGGPIWDLSFTECVAACAADPDCVDLAYTGGSVCYLKKGLGVPFAEDGTCDAVLIPEPISSSTDLPACSPTTAISTATITESASTSTTTATSTLTVTALTTTTTACPTTTDPIINGSFESGMAPWMPLPGGTDGYVERASPGTNYKGSDQAWVIRGRIDATNPNLNQTFVQSLILCPGTTYRLTFTARRNLYSGQSSLQAFLGAGPDAAVVVATIPVSGWTSDTMVTYTGSDFAVPAGAQYSAGIVRFTIGFAQGTGYQKDTWVDNVKLTPVVGATPSAS</sequence>
<keyword evidence="3" id="KW-1185">Reference proteome</keyword>
<dbReference type="OrthoDB" id="5244943at2759"/>
<dbReference type="GeneID" id="54462786"/>
<dbReference type="Gene3D" id="2.60.120.260">
    <property type="entry name" value="Galactose-binding domain-like"/>
    <property type="match status" value="1"/>
</dbReference>
<feature type="signal peptide" evidence="1">
    <location>
        <begin position="1"/>
        <end position="20"/>
    </location>
</feature>
<proteinExistence type="predicted"/>
<dbReference type="EMBL" id="MU003697">
    <property type="protein sequence ID" value="KAF2812038.1"/>
    <property type="molecule type" value="Genomic_DNA"/>
</dbReference>
<evidence type="ECO:0000313" key="3">
    <source>
        <dbReference type="Proteomes" id="UP000504636"/>
    </source>
</evidence>
<dbReference type="RefSeq" id="XP_033579002.1">
    <property type="nucleotide sequence ID" value="XM_033721893.1"/>
</dbReference>
<dbReference type="SUPFAM" id="SSF49785">
    <property type="entry name" value="Galactose-binding domain-like"/>
    <property type="match status" value="1"/>
</dbReference>
<reference evidence="4" key="2">
    <citation type="submission" date="2020-04" db="EMBL/GenBank/DDBJ databases">
        <authorList>
            <consortium name="NCBI Genome Project"/>
        </authorList>
    </citation>
    <scope>NUCLEOTIDE SEQUENCE</scope>
    <source>
        <strain evidence="4">CBS 304.34</strain>
    </source>
</reference>